<dbReference type="RefSeq" id="WP_068584197.1">
    <property type="nucleotide sequence ID" value="NZ_FTNK01000011.1"/>
</dbReference>
<name>A0ABY1K6L3_9BACL</name>
<feature type="coiled-coil region" evidence="1">
    <location>
        <begin position="18"/>
        <end position="77"/>
    </location>
</feature>
<sequence length="81" mass="9623">MRSKRRTRYQTVLLGNHIADVEGIVKSLQEAKRETEQKLIEEREAFLFEYTSKMNEIEELRLQLDKAQAKERSLIEEASLR</sequence>
<dbReference type="Proteomes" id="UP000186666">
    <property type="component" value="Unassembled WGS sequence"/>
</dbReference>
<proteinExistence type="predicted"/>
<accession>A0ABY1K6L3</accession>
<keyword evidence="1" id="KW-0175">Coiled coil</keyword>
<dbReference type="EMBL" id="FTNK01000011">
    <property type="protein sequence ID" value="SIR33681.1"/>
    <property type="molecule type" value="Genomic_DNA"/>
</dbReference>
<organism evidence="2 3">
    <name type="scientific">Paenibacillus macquariensis</name>
    <dbReference type="NCBI Taxonomy" id="948756"/>
    <lineage>
        <taxon>Bacteria</taxon>
        <taxon>Bacillati</taxon>
        <taxon>Bacillota</taxon>
        <taxon>Bacilli</taxon>
        <taxon>Bacillales</taxon>
        <taxon>Paenibacillaceae</taxon>
        <taxon>Paenibacillus</taxon>
    </lineage>
</organism>
<keyword evidence="3" id="KW-1185">Reference proteome</keyword>
<reference evidence="2 3" key="1">
    <citation type="submission" date="2017-01" db="EMBL/GenBank/DDBJ databases">
        <authorList>
            <person name="Varghese N."/>
            <person name="Submissions S."/>
        </authorList>
    </citation>
    <scope>NUCLEOTIDE SEQUENCE [LARGE SCALE GENOMIC DNA]</scope>
    <source>
        <strain evidence="2 3">ATCC 23464</strain>
    </source>
</reference>
<protein>
    <submittedName>
        <fullName evidence="2">Uncharacterized protein</fullName>
    </submittedName>
</protein>
<gene>
    <name evidence="2" type="ORF">SAMN05421578_11159</name>
</gene>
<evidence type="ECO:0000313" key="3">
    <source>
        <dbReference type="Proteomes" id="UP000186666"/>
    </source>
</evidence>
<comment type="caution">
    <text evidence="2">The sequence shown here is derived from an EMBL/GenBank/DDBJ whole genome shotgun (WGS) entry which is preliminary data.</text>
</comment>
<evidence type="ECO:0000313" key="2">
    <source>
        <dbReference type="EMBL" id="SIR33681.1"/>
    </source>
</evidence>
<evidence type="ECO:0000256" key="1">
    <source>
        <dbReference type="SAM" id="Coils"/>
    </source>
</evidence>